<keyword evidence="4" id="KW-1185">Reference proteome</keyword>
<evidence type="ECO:0000256" key="1">
    <source>
        <dbReference type="SAM" id="Phobius"/>
    </source>
</evidence>
<dbReference type="Proteomes" id="UP000799753">
    <property type="component" value="Unassembled WGS sequence"/>
</dbReference>
<protein>
    <recommendedName>
        <fullName evidence="2">DUF7703 domain-containing protein</fullName>
    </recommendedName>
</protein>
<name>A0A6A6S5P4_9PLEO</name>
<feature type="transmembrane region" description="Helical" evidence="1">
    <location>
        <begin position="199"/>
        <end position="216"/>
    </location>
</feature>
<proteinExistence type="predicted"/>
<feature type="transmembrane region" description="Helical" evidence="1">
    <location>
        <begin position="12"/>
        <end position="35"/>
    </location>
</feature>
<feature type="transmembrane region" description="Helical" evidence="1">
    <location>
        <begin position="47"/>
        <end position="68"/>
    </location>
</feature>
<feature type="domain" description="DUF7703" evidence="2">
    <location>
        <begin position="19"/>
        <end position="261"/>
    </location>
</feature>
<dbReference type="Pfam" id="PF24802">
    <property type="entry name" value="DUF7703"/>
    <property type="match status" value="1"/>
</dbReference>
<dbReference type="PANTHER" id="PTHR37013:SF3">
    <property type="entry name" value="INTEGRAL MEMBRANE PROTEIN (AFU_ORTHOLOGUE AFUA_1G05950)"/>
    <property type="match status" value="1"/>
</dbReference>
<evidence type="ECO:0000313" key="3">
    <source>
        <dbReference type="EMBL" id="KAF2643059.1"/>
    </source>
</evidence>
<dbReference type="OrthoDB" id="405906at2759"/>
<dbReference type="PANTHER" id="PTHR37013">
    <property type="entry name" value="INTEGRAL MEMBRANE PROTEIN (AFU_ORTHOLOGUE AFUA_1G05950)-RELATED"/>
    <property type="match status" value="1"/>
</dbReference>
<feature type="transmembrane region" description="Helical" evidence="1">
    <location>
        <begin position="80"/>
        <end position="99"/>
    </location>
</feature>
<dbReference type="EMBL" id="MU006780">
    <property type="protein sequence ID" value="KAF2643059.1"/>
    <property type="molecule type" value="Genomic_DNA"/>
</dbReference>
<feature type="transmembrane region" description="Helical" evidence="1">
    <location>
        <begin position="119"/>
        <end position="139"/>
    </location>
</feature>
<keyword evidence="1" id="KW-0472">Membrane</keyword>
<reference evidence="3" key="1">
    <citation type="journal article" date="2020" name="Stud. Mycol.">
        <title>101 Dothideomycetes genomes: a test case for predicting lifestyles and emergence of pathogens.</title>
        <authorList>
            <person name="Haridas S."/>
            <person name="Albert R."/>
            <person name="Binder M."/>
            <person name="Bloem J."/>
            <person name="Labutti K."/>
            <person name="Salamov A."/>
            <person name="Andreopoulos B."/>
            <person name="Baker S."/>
            <person name="Barry K."/>
            <person name="Bills G."/>
            <person name="Bluhm B."/>
            <person name="Cannon C."/>
            <person name="Castanera R."/>
            <person name="Culley D."/>
            <person name="Daum C."/>
            <person name="Ezra D."/>
            <person name="Gonzalez J."/>
            <person name="Henrissat B."/>
            <person name="Kuo A."/>
            <person name="Liang C."/>
            <person name="Lipzen A."/>
            <person name="Lutzoni F."/>
            <person name="Magnuson J."/>
            <person name="Mondo S."/>
            <person name="Nolan M."/>
            <person name="Ohm R."/>
            <person name="Pangilinan J."/>
            <person name="Park H.-J."/>
            <person name="Ramirez L."/>
            <person name="Alfaro M."/>
            <person name="Sun H."/>
            <person name="Tritt A."/>
            <person name="Yoshinaga Y."/>
            <person name="Zwiers L.-H."/>
            <person name="Turgeon B."/>
            <person name="Goodwin S."/>
            <person name="Spatafora J."/>
            <person name="Crous P."/>
            <person name="Grigoriev I."/>
        </authorList>
    </citation>
    <scope>NUCLEOTIDE SEQUENCE</scope>
    <source>
        <strain evidence="3">CBS 473.64</strain>
    </source>
</reference>
<organism evidence="3 4">
    <name type="scientific">Massarina eburnea CBS 473.64</name>
    <dbReference type="NCBI Taxonomy" id="1395130"/>
    <lineage>
        <taxon>Eukaryota</taxon>
        <taxon>Fungi</taxon>
        <taxon>Dikarya</taxon>
        <taxon>Ascomycota</taxon>
        <taxon>Pezizomycotina</taxon>
        <taxon>Dothideomycetes</taxon>
        <taxon>Pleosporomycetidae</taxon>
        <taxon>Pleosporales</taxon>
        <taxon>Massarineae</taxon>
        <taxon>Massarinaceae</taxon>
        <taxon>Massarina</taxon>
    </lineage>
</organism>
<sequence length="286" mass="32307">MNSDLNHYHGEWNFDTIAVVVCSSISSYNAVELILLILTTFTHYRGLYFWSLTVASLGIIPYVFGYLVEYFNWTHLSVGIAIDTTGWILMVSGQALVLYSRLWIMFSEGSRRFLAIPKWMIIINAIVLHGMTAVAVYGSHFTQGSTKDRFGEAYDKVERIQMCLFCAQEFVLSGLYIWKAVDMLNTSNRERARHLTWQLFSINVFIIALDIGLLAIEFSGQHVLQQTVKGVTYSVKLKLELSILSKIKELSHSSTSTSFGPTNGFVVSSADLHTPPRLSLTLYLYA</sequence>
<evidence type="ECO:0000313" key="4">
    <source>
        <dbReference type="Proteomes" id="UP000799753"/>
    </source>
</evidence>
<accession>A0A6A6S5P4</accession>
<dbReference type="InterPro" id="IPR056120">
    <property type="entry name" value="DUF7703"/>
</dbReference>
<evidence type="ECO:0000259" key="2">
    <source>
        <dbReference type="Pfam" id="PF24802"/>
    </source>
</evidence>
<gene>
    <name evidence="3" type="ORF">P280DRAFT_393712</name>
</gene>
<dbReference type="AlphaFoldDB" id="A0A6A6S5P4"/>
<keyword evidence="1" id="KW-0812">Transmembrane</keyword>
<feature type="transmembrane region" description="Helical" evidence="1">
    <location>
        <begin position="159"/>
        <end position="178"/>
    </location>
</feature>
<keyword evidence="1" id="KW-1133">Transmembrane helix</keyword>